<name>A0ABQ8TTX4_PERAM</name>
<gene>
    <name evidence="1" type="ORF">ANN_01569</name>
</gene>
<evidence type="ECO:0000313" key="1">
    <source>
        <dbReference type="EMBL" id="KAJ4450162.1"/>
    </source>
</evidence>
<evidence type="ECO:0000313" key="2">
    <source>
        <dbReference type="Proteomes" id="UP001148838"/>
    </source>
</evidence>
<proteinExistence type="predicted"/>
<dbReference type="EMBL" id="JAJSOF020000003">
    <property type="protein sequence ID" value="KAJ4450162.1"/>
    <property type="molecule type" value="Genomic_DNA"/>
</dbReference>
<reference evidence="1 2" key="1">
    <citation type="journal article" date="2022" name="Allergy">
        <title>Genome assembly and annotation of Periplaneta americana reveal a comprehensive cockroach allergen profile.</title>
        <authorList>
            <person name="Wang L."/>
            <person name="Xiong Q."/>
            <person name="Saelim N."/>
            <person name="Wang L."/>
            <person name="Nong W."/>
            <person name="Wan A.T."/>
            <person name="Shi M."/>
            <person name="Liu X."/>
            <person name="Cao Q."/>
            <person name="Hui J.H.L."/>
            <person name="Sookrung N."/>
            <person name="Leung T.F."/>
            <person name="Tungtrongchitr A."/>
            <person name="Tsui S.K.W."/>
        </authorList>
    </citation>
    <scope>NUCLEOTIDE SEQUENCE [LARGE SCALE GENOMIC DNA]</scope>
    <source>
        <strain evidence="1">PWHHKU_190912</strain>
    </source>
</reference>
<protein>
    <submittedName>
        <fullName evidence="1">Uncharacterized protein</fullName>
    </submittedName>
</protein>
<keyword evidence="2" id="KW-1185">Reference proteome</keyword>
<comment type="caution">
    <text evidence="1">The sequence shown here is derived from an EMBL/GenBank/DDBJ whole genome shotgun (WGS) entry which is preliminary data.</text>
</comment>
<organism evidence="1 2">
    <name type="scientific">Periplaneta americana</name>
    <name type="common">American cockroach</name>
    <name type="synonym">Blatta americana</name>
    <dbReference type="NCBI Taxonomy" id="6978"/>
    <lineage>
        <taxon>Eukaryota</taxon>
        <taxon>Metazoa</taxon>
        <taxon>Ecdysozoa</taxon>
        <taxon>Arthropoda</taxon>
        <taxon>Hexapoda</taxon>
        <taxon>Insecta</taxon>
        <taxon>Pterygota</taxon>
        <taxon>Neoptera</taxon>
        <taxon>Polyneoptera</taxon>
        <taxon>Dictyoptera</taxon>
        <taxon>Blattodea</taxon>
        <taxon>Blattoidea</taxon>
        <taxon>Blattidae</taxon>
        <taxon>Blattinae</taxon>
        <taxon>Periplaneta</taxon>
    </lineage>
</organism>
<dbReference type="Proteomes" id="UP001148838">
    <property type="component" value="Unassembled WGS sequence"/>
</dbReference>
<sequence>MTSTRQGTNTQFRGMEIKLRSRRKSKCGPLGWEAYTVSTGYIKLLLDQFSHMEAKSGPSKRLTKEDLQQSKCELLVTPNLDHKINENILKELKVDSITQGGDSSRPQCRELGYQRLLSPAAVQRAIRQRKALYFPVCDLILVEWKRRPYGLNSVRSLDQSLPTGRAVKSGLAFAFGEEARRNSQSNAQSCDGSCIVSTWVPCALSLPLSFPLLPRYRYKQPRYTPLPRSFSCPDKLREHRISKRARLPLRSPWLVLLAHCSSSLHIELRSSGCVALAWTLPQLRTRSFKFTARQTPVFGLRSMTHRTRVFPVAVLYTSNPGLPDALEGWLPCSLEDSL</sequence>
<accession>A0ABQ8TTX4</accession>